<accession>Q4N4Q5</accession>
<dbReference type="Proteomes" id="UP000001949">
    <property type="component" value="Unassembled WGS sequence"/>
</dbReference>
<evidence type="ECO:0000313" key="2">
    <source>
        <dbReference type="Proteomes" id="UP000001949"/>
    </source>
</evidence>
<dbReference type="AlphaFoldDB" id="Q4N4Q5"/>
<sequence length="183" mass="21186">MKVTKFLSSQKVCDALVMFGLHVNRTPFVSHPGVMAVAQLLEMKSLVEHRAHFTQEDVNRMYPFDSELAKKAQVAVDHDLPISHYNLDYLDKPGFLESLLEERKLNEQIATEVLSSPKGNYTPPESLKSYKLPTVPVEWREHELAFTDLMIDVQPSILREMETQAKMREFIKEHQKTFKTKQN</sequence>
<dbReference type="InParanoid" id="Q4N4Q5"/>
<dbReference type="GeneID" id="3501622"/>
<gene>
    <name evidence="1" type="ordered locus">TP02_0585</name>
</gene>
<proteinExistence type="predicted"/>
<dbReference type="VEuPathDB" id="PiroplasmaDB:TpMuguga_02g00585"/>
<keyword evidence="2" id="KW-1185">Reference proteome</keyword>
<dbReference type="eggNOG" id="ENOG502SQ7S">
    <property type="taxonomic scope" value="Eukaryota"/>
</dbReference>
<dbReference type="OMA" id="YKRVEVP"/>
<evidence type="ECO:0000313" key="1">
    <source>
        <dbReference type="EMBL" id="EAN32868.1"/>
    </source>
</evidence>
<comment type="caution">
    <text evidence="1">The sequence shown here is derived from an EMBL/GenBank/DDBJ whole genome shotgun (WGS) entry which is preliminary data.</text>
</comment>
<name>Q4N4Q5_THEPA</name>
<organism evidence="1 2">
    <name type="scientific">Theileria parva</name>
    <name type="common">East coast fever infection agent</name>
    <dbReference type="NCBI Taxonomy" id="5875"/>
    <lineage>
        <taxon>Eukaryota</taxon>
        <taxon>Sar</taxon>
        <taxon>Alveolata</taxon>
        <taxon>Apicomplexa</taxon>
        <taxon>Aconoidasida</taxon>
        <taxon>Piroplasmida</taxon>
        <taxon>Theileriidae</taxon>
        <taxon>Theileria</taxon>
    </lineage>
</organism>
<dbReference type="KEGG" id="tpv:TP02_0585"/>
<dbReference type="EMBL" id="AAGK01000002">
    <property type="protein sequence ID" value="EAN32868.1"/>
    <property type="molecule type" value="Genomic_DNA"/>
</dbReference>
<reference evidence="1 2" key="1">
    <citation type="journal article" date="2005" name="Science">
        <title>Genome sequence of Theileria parva, a bovine pathogen that transforms lymphocytes.</title>
        <authorList>
            <person name="Gardner M.J."/>
            <person name="Bishop R."/>
            <person name="Shah T."/>
            <person name="de Villiers E.P."/>
            <person name="Carlton J.M."/>
            <person name="Hall N."/>
            <person name="Ren Q."/>
            <person name="Paulsen I.T."/>
            <person name="Pain A."/>
            <person name="Berriman M."/>
            <person name="Wilson R.J.M."/>
            <person name="Sato S."/>
            <person name="Ralph S.A."/>
            <person name="Mann D.J."/>
            <person name="Xiong Z."/>
            <person name="Shallom S.J."/>
            <person name="Weidman J."/>
            <person name="Jiang L."/>
            <person name="Lynn J."/>
            <person name="Weaver B."/>
            <person name="Shoaibi A."/>
            <person name="Domingo A.R."/>
            <person name="Wasawo D."/>
            <person name="Crabtree J."/>
            <person name="Wortman J.R."/>
            <person name="Haas B."/>
            <person name="Angiuoli S.V."/>
            <person name="Creasy T.H."/>
            <person name="Lu C."/>
            <person name="Suh B."/>
            <person name="Silva J.C."/>
            <person name="Utterback T.R."/>
            <person name="Feldblyum T.V."/>
            <person name="Pertea M."/>
            <person name="Allen J."/>
            <person name="Nierman W.C."/>
            <person name="Taracha E.L.N."/>
            <person name="Salzberg S.L."/>
            <person name="White O.R."/>
            <person name="Fitzhugh H.A."/>
            <person name="Morzaria S."/>
            <person name="Venter J.C."/>
            <person name="Fraser C.M."/>
            <person name="Nene V."/>
        </authorList>
    </citation>
    <scope>NUCLEOTIDE SEQUENCE [LARGE SCALE GENOMIC DNA]</scope>
    <source>
        <strain evidence="1 2">Muguga</strain>
    </source>
</reference>
<dbReference type="FunCoup" id="Q4N4Q5">
    <property type="interactions" value="16"/>
</dbReference>
<protein>
    <submittedName>
        <fullName evidence="1">Uncharacterized protein</fullName>
    </submittedName>
</protein>